<evidence type="ECO:0000313" key="3">
    <source>
        <dbReference type="Proteomes" id="UP000710385"/>
    </source>
</evidence>
<dbReference type="InterPro" id="IPR008023">
    <property type="entry name" value="DUF748"/>
</dbReference>
<dbReference type="AlphaFoldDB" id="A0A928Y6N2"/>
<dbReference type="EMBL" id="JABTTY010000002">
    <property type="protein sequence ID" value="MBE7525742.1"/>
    <property type="molecule type" value="Genomic_DNA"/>
</dbReference>
<proteinExistence type="predicted"/>
<protein>
    <submittedName>
        <fullName evidence="2">Uncharacterized protein</fullName>
    </submittedName>
</protein>
<dbReference type="Pfam" id="PF05359">
    <property type="entry name" value="DUF748"/>
    <property type="match status" value="1"/>
</dbReference>
<dbReference type="Proteomes" id="UP000710385">
    <property type="component" value="Unassembled WGS sequence"/>
</dbReference>
<accession>A0A928Y6N2</accession>
<name>A0A928Y6N2_UNCKA</name>
<sequence>MTKNGRGGSAPGTVFLQHIAYRCQFESLKHRAPVVTSITLSEPHLRLVRKNKDQLNISDILERLQQPSDKENTASDQGTPFSISNIAIQGGHVEFIDQYENTGHIPSAKSISVFPSPPISTAHKKTG</sequence>
<comment type="caution">
    <text evidence="2">The sequence shown here is derived from an EMBL/GenBank/DDBJ whole genome shotgun (WGS) entry which is preliminary data.</text>
</comment>
<reference evidence="2" key="1">
    <citation type="submission" date="2020-05" db="EMBL/GenBank/DDBJ databases">
        <title>High-Quality Genomes of Partial-Nitritation/Anammox System by Hierarchical Clustering Based Hybrid Assembly.</title>
        <authorList>
            <person name="Liu L."/>
            <person name="Wang Y."/>
            <person name="Che Y."/>
            <person name="Chen Y."/>
            <person name="Xia Y."/>
            <person name="Luo R."/>
            <person name="Cheng S.H."/>
            <person name="Zheng C."/>
            <person name="Zhang T."/>
        </authorList>
    </citation>
    <scope>NUCLEOTIDE SEQUENCE</scope>
    <source>
        <strain evidence="2">H1_PAT1</strain>
    </source>
</reference>
<feature type="region of interest" description="Disordered" evidence="1">
    <location>
        <begin position="63"/>
        <end position="82"/>
    </location>
</feature>
<organism evidence="2 3">
    <name type="scientific">candidate division WWE3 bacterium</name>
    <dbReference type="NCBI Taxonomy" id="2053526"/>
    <lineage>
        <taxon>Bacteria</taxon>
        <taxon>Katanobacteria</taxon>
    </lineage>
</organism>
<evidence type="ECO:0000313" key="2">
    <source>
        <dbReference type="EMBL" id="MBE7525742.1"/>
    </source>
</evidence>
<gene>
    <name evidence="2" type="ORF">HS096_05355</name>
</gene>
<evidence type="ECO:0000256" key="1">
    <source>
        <dbReference type="SAM" id="MobiDB-lite"/>
    </source>
</evidence>